<keyword evidence="1" id="KW-0472">Membrane</keyword>
<dbReference type="RefSeq" id="WP_188890817.1">
    <property type="nucleotide sequence ID" value="NZ_BMHY01000008.1"/>
</dbReference>
<evidence type="ECO:0000313" key="3">
    <source>
        <dbReference type="EMBL" id="GGG77920.1"/>
    </source>
</evidence>
<name>A0A917HFS3_9BACL</name>
<reference evidence="3 4" key="1">
    <citation type="journal article" date="2014" name="Int. J. Syst. Evol. Microbiol.">
        <title>Complete genome sequence of Corynebacterium casei LMG S-19264T (=DSM 44701T), isolated from a smear-ripened cheese.</title>
        <authorList>
            <consortium name="US DOE Joint Genome Institute (JGI-PGF)"/>
            <person name="Walter F."/>
            <person name="Albersmeier A."/>
            <person name="Kalinowski J."/>
            <person name="Ruckert C."/>
        </authorList>
    </citation>
    <scope>NUCLEOTIDE SEQUENCE [LARGE SCALE GENOMIC DNA]</scope>
    <source>
        <strain evidence="3 4">CGMCC 1.15286</strain>
    </source>
</reference>
<dbReference type="AlphaFoldDB" id="A0A917HFS3"/>
<accession>A0A917HFS3</accession>
<organism evidence="3 4">
    <name type="scientific">Paenibacillus radicis</name>
    <name type="common">ex Gao et al. 2016</name>
    <dbReference type="NCBI Taxonomy" id="1737354"/>
    <lineage>
        <taxon>Bacteria</taxon>
        <taxon>Bacillati</taxon>
        <taxon>Bacillota</taxon>
        <taxon>Bacilli</taxon>
        <taxon>Bacillales</taxon>
        <taxon>Paenibacillaceae</taxon>
        <taxon>Paenibacillus</taxon>
    </lineage>
</organism>
<dbReference type="Pfam" id="PF14340">
    <property type="entry name" value="DUF4395"/>
    <property type="match status" value="1"/>
</dbReference>
<comment type="caution">
    <text evidence="3">The sequence shown here is derived from an EMBL/GenBank/DDBJ whole genome shotgun (WGS) entry which is preliminary data.</text>
</comment>
<keyword evidence="1" id="KW-1133">Transmembrane helix</keyword>
<evidence type="ECO:0000313" key="4">
    <source>
        <dbReference type="Proteomes" id="UP000600247"/>
    </source>
</evidence>
<evidence type="ECO:0000256" key="1">
    <source>
        <dbReference type="SAM" id="Phobius"/>
    </source>
</evidence>
<protein>
    <recommendedName>
        <fullName evidence="2">DUF4395 domain-containing protein</fullName>
    </recommendedName>
</protein>
<dbReference type="InterPro" id="IPR025508">
    <property type="entry name" value="DUF4395"/>
</dbReference>
<dbReference type="EMBL" id="BMHY01000008">
    <property type="protein sequence ID" value="GGG77920.1"/>
    <property type="molecule type" value="Genomic_DNA"/>
</dbReference>
<feature type="transmembrane region" description="Helical" evidence="1">
    <location>
        <begin position="20"/>
        <end position="45"/>
    </location>
</feature>
<feature type="transmembrane region" description="Helical" evidence="1">
    <location>
        <begin position="84"/>
        <end position="108"/>
    </location>
</feature>
<feature type="domain" description="DUF4395" evidence="2">
    <location>
        <begin position="12"/>
        <end position="135"/>
    </location>
</feature>
<gene>
    <name evidence="3" type="ORF">GCM10010918_38370</name>
</gene>
<dbReference type="Proteomes" id="UP000600247">
    <property type="component" value="Unassembled WGS sequence"/>
</dbReference>
<keyword evidence="1" id="KW-0812">Transmembrane</keyword>
<sequence>MTQTDTPVPSVPLPLVRFNTWVTLAFVVVSWLTGQAWILILPIVYNGLGAAAGWNPLIVLAKQFFNRPPSSYVSEEKAQLRFNLTLSTSMLAAALISALAGWTVGYYIFTIMPALAMIAMLAGFCIGCVIRYRWQQYRYSKSKA</sequence>
<keyword evidence="4" id="KW-1185">Reference proteome</keyword>
<proteinExistence type="predicted"/>
<dbReference type="PIRSF" id="PIRSF030042">
    <property type="entry name" value="UCP030042"/>
    <property type="match status" value="1"/>
</dbReference>
<feature type="transmembrane region" description="Helical" evidence="1">
    <location>
        <begin position="114"/>
        <end position="134"/>
    </location>
</feature>
<dbReference type="InterPro" id="IPR016942">
    <property type="entry name" value="UCP030042"/>
</dbReference>
<evidence type="ECO:0000259" key="2">
    <source>
        <dbReference type="Pfam" id="PF14340"/>
    </source>
</evidence>